<dbReference type="EMBL" id="BMZH01000009">
    <property type="protein sequence ID" value="GHA98732.1"/>
    <property type="molecule type" value="Genomic_DNA"/>
</dbReference>
<gene>
    <name evidence="1" type="ORF">GCM10009069_22090</name>
</gene>
<accession>A0A8J3CQX9</accession>
<keyword evidence="2" id="KW-1185">Reference proteome</keyword>
<dbReference type="AlphaFoldDB" id="A0A8J3CQX9"/>
<comment type="caution">
    <text evidence="1">The sequence shown here is derived from an EMBL/GenBank/DDBJ whole genome shotgun (WGS) entry which is preliminary data.</text>
</comment>
<reference evidence="1" key="2">
    <citation type="submission" date="2020-09" db="EMBL/GenBank/DDBJ databases">
        <authorList>
            <person name="Sun Q."/>
            <person name="Kim S."/>
        </authorList>
    </citation>
    <scope>NUCLEOTIDE SEQUENCE</scope>
    <source>
        <strain evidence="1">KCTC 32513</strain>
    </source>
</reference>
<reference evidence="1" key="1">
    <citation type="journal article" date="2014" name="Int. J. Syst. Evol. Microbiol.">
        <title>Complete genome sequence of Corynebacterium casei LMG S-19264T (=DSM 44701T), isolated from a smear-ripened cheese.</title>
        <authorList>
            <consortium name="US DOE Joint Genome Institute (JGI-PGF)"/>
            <person name="Walter F."/>
            <person name="Albersmeier A."/>
            <person name="Kalinowski J."/>
            <person name="Ruckert C."/>
        </authorList>
    </citation>
    <scope>NUCLEOTIDE SEQUENCE</scope>
    <source>
        <strain evidence="1">KCTC 32513</strain>
    </source>
</reference>
<evidence type="ECO:0000313" key="2">
    <source>
        <dbReference type="Proteomes" id="UP000634004"/>
    </source>
</evidence>
<organism evidence="1 2">
    <name type="scientific">Algimonas arctica</name>
    <dbReference type="NCBI Taxonomy" id="1479486"/>
    <lineage>
        <taxon>Bacteria</taxon>
        <taxon>Pseudomonadati</taxon>
        <taxon>Pseudomonadota</taxon>
        <taxon>Alphaproteobacteria</taxon>
        <taxon>Maricaulales</taxon>
        <taxon>Robiginitomaculaceae</taxon>
        <taxon>Algimonas</taxon>
    </lineage>
</organism>
<protein>
    <submittedName>
        <fullName evidence="1">Uncharacterized protein</fullName>
    </submittedName>
</protein>
<evidence type="ECO:0000313" key="1">
    <source>
        <dbReference type="EMBL" id="GHA98732.1"/>
    </source>
</evidence>
<sequence>MGHVVAAHRARAQEIASAGHVLALSLEQKTEKRPTYVGYQGRQLGAESSEVKPAHHLARANNTERDRTLIPYPIRAHLTKA</sequence>
<dbReference type="Proteomes" id="UP000634004">
    <property type="component" value="Unassembled WGS sequence"/>
</dbReference>
<name>A0A8J3CQX9_9PROT</name>
<proteinExistence type="predicted"/>